<reference evidence="3" key="1">
    <citation type="submission" date="2018-01" db="EMBL/GenBank/DDBJ databases">
        <title>An insight into the sialome of Amazonian anophelines.</title>
        <authorList>
            <person name="Ribeiro J.M."/>
            <person name="Scarpassa V."/>
            <person name="Calvo E."/>
        </authorList>
    </citation>
    <scope>NUCLEOTIDE SEQUENCE</scope>
    <source>
        <tissue evidence="3">Salivary glands</tissue>
    </source>
</reference>
<accession>A0A2M4C8D0</accession>
<sequence length="119" mass="12983">MGGGSLPAHLTLYTPSSPAGLLEVLLLLLLGNQSTHAHVDKTSSKRAKTRGPEPAGESTVISPLPTDSCSTGIIGSTPRRGRRRVQPACCSRFLWAAETWRRRTTESRIARRMRALEVY</sequence>
<dbReference type="AlphaFoldDB" id="A0A2M4C8D0"/>
<keyword evidence="2" id="KW-0732">Signal</keyword>
<dbReference type="EMBL" id="GGFJ01012087">
    <property type="protein sequence ID" value="MBW61228.1"/>
    <property type="molecule type" value="Transcribed_RNA"/>
</dbReference>
<feature type="chain" id="PRO_5014928181" evidence="2">
    <location>
        <begin position="38"/>
        <end position="119"/>
    </location>
</feature>
<proteinExistence type="predicted"/>
<evidence type="ECO:0000256" key="1">
    <source>
        <dbReference type="SAM" id="MobiDB-lite"/>
    </source>
</evidence>
<protein>
    <submittedName>
        <fullName evidence="3">Putative secreted protein</fullName>
    </submittedName>
</protein>
<feature type="compositionally biased region" description="Polar residues" evidence="1">
    <location>
        <begin position="59"/>
        <end position="74"/>
    </location>
</feature>
<feature type="signal peptide" evidence="2">
    <location>
        <begin position="1"/>
        <end position="37"/>
    </location>
</feature>
<evidence type="ECO:0000256" key="2">
    <source>
        <dbReference type="SAM" id="SignalP"/>
    </source>
</evidence>
<name>A0A2M4C8D0_9DIPT</name>
<feature type="region of interest" description="Disordered" evidence="1">
    <location>
        <begin position="35"/>
        <end position="81"/>
    </location>
</feature>
<evidence type="ECO:0000313" key="3">
    <source>
        <dbReference type="EMBL" id="MBW61228.1"/>
    </source>
</evidence>
<organism evidence="3">
    <name type="scientific">Anopheles marajoara</name>
    <dbReference type="NCBI Taxonomy" id="58244"/>
    <lineage>
        <taxon>Eukaryota</taxon>
        <taxon>Metazoa</taxon>
        <taxon>Ecdysozoa</taxon>
        <taxon>Arthropoda</taxon>
        <taxon>Hexapoda</taxon>
        <taxon>Insecta</taxon>
        <taxon>Pterygota</taxon>
        <taxon>Neoptera</taxon>
        <taxon>Endopterygota</taxon>
        <taxon>Diptera</taxon>
        <taxon>Nematocera</taxon>
        <taxon>Culicoidea</taxon>
        <taxon>Culicidae</taxon>
        <taxon>Anophelinae</taxon>
        <taxon>Anopheles</taxon>
    </lineage>
</organism>